<evidence type="ECO:0000313" key="2">
    <source>
        <dbReference type="Proteomes" id="UP001333110"/>
    </source>
</evidence>
<organism evidence="1 2">
    <name type="scientific">Mycteria americana</name>
    <name type="common">Wood stork</name>
    <dbReference type="NCBI Taxonomy" id="33587"/>
    <lineage>
        <taxon>Eukaryota</taxon>
        <taxon>Metazoa</taxon>
        <taxon>Chordata</taxon>
        <taxon>Craniata</taxon>
        <taxon>Vertebrata</taxon>
        <taxon>Euteleostomi</taxon>
        <taxon>Archelosauria</taxon>
        <taxon>Archosauria</taxon>
        <taxon>Dinosauria</taxon>
        <taxon>Saurischia</taxon>
        <taxon>Theropoda</taxon>
        <taxon>Coelurosauria</taxon>
        <taxon>Aves</taxon>
        <taxon>Neognathae</taxon>
        <taxon>Neoaves</taxon>
        <taxon>Aequornithes</taxon>
        <taxon>Ciconiiformes</taxon>
        <taxon>Ciconiidae</taxon>
        <taxon>Mycteria</taxon>
    </lineage>
</organism>
<protein>
    <submittedName>
        <fullName evidence="1">Uncharacterized protein</fullName>
    </submittedName>
</protein>
<sequence length="79" mass="9103">MRQEALQRDVDRLEHWAIINGMKLNNKGRILHLGWSNARHKYKLGEEWLESSPAERDLGVLVDSRVNSHIVFRVSAASP</sequence>
<dbReference type="Proteomes" id="UP001333110">
    <property type="component" value="Unassembled WGS sequence"/>
</dbReference>
<gene>
    <name evidence="1" type="ORF">QYF61_010088</name>
</gene>
<evidence type="ECO:0000313" key="1">
    <source>
        <dbReference type="EMBL" id="KAK4830324.1"/>
    </source>
</evidence>
<dbReference type="AlphaFoldDB" id="A0AAN7NRQ7"/>
<accession>A0AAN7NRQ7</accession>
<keyword evidence="2" id="KW-1185">Reference proteome</keyword>
<dbReference type="EMBL" id="JAUNZN010000001">
    <property type="protein sequence ID" value="KAK4830324.1"/>
    <property type="molecule type" value="Genomic_DNA"/>
</dbReference>
<dbReference type="PANTHER" id="PTHR33332">
    <property type="entry name" value="REVERSE TRANSCRIPTASE DOMAIN-CONTAINING PROTEIN"/>
    <property type="match status" value="1"/>
</dbReference>
<comment type="caution">
    <text evidence="1">The sequence shown here is derived from an EMBL/GenBank/DDBJ whole genome shotgun (WGS) entry which is preliminary data.</text>
</comment>
<reference evidence="1 2" key="1">
    <citation type="journal article" date="2023" name="J. Hered.">
        <title>Chromosome-level genome of the wood stork (Mycteria americana) provides insight into avian chromosome evolution.</title>
        <authorList>
            <person name="Flamio R. Jr."/>
            <person name="Ramstad K.M."/>
        </authorList>
    </citation>
    <scope>NUCLEOTIDE SEQUENCE [LARGE SCALE GENOMIC DNA]</scope>
    <source>
        <strain evidence="1">JAX WOST 10</strain>
    </source>
</reference>
<proteinExistence type="predicted"/>
<name>A0AAN7NRQ7_MYCAM</name>